<feature type="chain" id="PRO_5017467349" evidence="6">
    <location>
        <begin position="24"/>
        <end position="253"/>
    </location>
</feature>
<dbReference type="GeneTree" id="ENSGT00390000013828"/>
<keyword evidence="2" id="KW-0964">Secreted</keyword>
<feature type="region of interest" description="Disordered" evidence="5">
    <location>
        <begin position="100"/>
        <end position="141"/>
    </location>
</feature>
<feature type="signal peptide" evidence="6">
    <location>
        <begin position="1"/>
        <end position="23"/>
    </location>
</feature>
<dbReference type="Bgee" id="ENSAMXG00000040664">
    <property type="expression patterns" value="Expressed in liver and 4 other cell types or tissues"/>
</dbReference>
<dbReference type="GO" id="GO:0005576">
    <property type="term" value="C:extracellular region"/>
    <property type="evidence" value="ECO:0007669"/>
    <property type="project" value="InterPro"/>
</dbReference>
<reference evidence="8" key="2">
    <citation type="journal article" date="2014" name="Nat. Commun.">
        <title>The cavefish genome reveals candidate genes for eye loss.</title>
        <authorList>
            <person name="McGaugh S.E."/>
            <person name="Gross J.B."/>
            <person name="Aken B."/>
            <person name="Blin M."/>
            <person name="Borowsky R."/>
            <person name="Chalopin D."/>
            <person name="Hinaux H."/>
            <person name="Jeffery W.R."/>
            <person name="Keene A."/>
            <person name="Ma L."/>
            <person name="Minx P."/>
            <person name="Murphy D."/>
            <person name="O'Quin K.E."/>
            <person name="Retaux S."/>
            <person name="Rohner N."/>
            <person name="Searle S.M."/>
            <person name="Stahl B.A."/>
            <person name="Tabin C."/>
            <person name="Volff J.N."/>
            <person name="Yoshizawa M."/>
            <person name="Warren W.C."/>
        </authorList>
    </citation>
    <scope>NUCLEOTIDE SEQUENCE [LARGE SCALE GENOMIC DNA]</scope>
    <source>
        <strain evidence="8">female</strain>
    </source>
</reference>
<feature type="compositionally biased region" description="Basic and acidic residues" evidence="5">
    <location>
        <begin position="127"/>
        <end position="139"/>
    </location>
</feature>
<proteinExistence type="predicted"/>
<evidence type="ECO:0000256" key="4">
    <source>
        <dbReference type="ARBA" id="ARBA00023180"/>
    </source>
</evidence>
<keyword evidence="3 6" id="KW-0732">Signal</keyword>
<dbReference type="Pfam" id="PF15550">
    <property type="entry name" value="Draxin"/>
    <property type="match status" value="1"/>
</dbReference>
<feature type="compositionally biased region" description="Polar residues" evidence="5">
    <location>
        <begin position="181"/>
        <end position="201"/>
    </location>
</feature>
<evidence type="ECO:0000256" key="3">
    <source>
        <dbReference type="ARBA" id="ARBA00022729"/>
    </source>
</evidence>
<reference evidence="7" key="4">
    <citation type="submission" date="2025-09" db="UniProtKB">
        <authorList>
            <consortium name="Ensembl"/>
        </authorList>
    </citation>
    <scope>IDENTIFICATION</scope>
</reference>
<evidence type="ECO:0000256" key="5">
    <source>
        <dbReference type="SAM" id="MobiDB-lite"/>
    </source>
</evidence>
<evidence type="ECO:0000256" key="1">
    <source>
        <dbReference type="ARBA" id="ARBA00022473"/>
    </source>
</evidence>
<reference evidence="7" key="3">
    <citation type="submission" date="2025-08" db="UniProtKB">
        <authorList>
            <consortium name="Ensembl"/>
        </authorList>
    </citation>
    <scope>IDENTIFICATION</scope>
</reference>
<dbReference type="InterPro" id="IPR029094">
    <property type="entry name" value="Draxin"/>
</dbReference>
<keyword evidence="1" id="KW-0217">Developmental protein</keyword>
<dbReference type="Ensembl" id="ENSAMXT00000047464.1">
    <property type="protein sequence ID" value="ENSAMXP00000041151.1"/>
    <property type="gene ID" value="ENSAMXG00000040664.1"/>
</dbReference>
<protein>
    <submittedName>
        <fullName evidence="7">Dorsal inhibitory axon guidance protein b</fullName>
    </submittedName>
</protein>
<feature type="region of interest" description="Disordered" evidence="5">
    <location>
        <begin position="178"/>
        <end position="211"/>
    </location>
</feature>
<evidence type="ECO:0000256" key="2">
    <source>
        <dbReference type="ARBA" id="ARBA00022525"/>
    </source>
</evidence>
<dbReference type="AlphaFoldDB" id="A0A3B1JHH3"/>
<name>A0A3B1JHH3_ASTMX</name>
<keyword evidence="8" id="KW-1185">Reference proteome</keyword>
<dbReference type="GO" id="GO:0007411">
    <property type="term" value="P:axon guidance"/>
    <property type="evidence" value="ECO:0007669"/>
    <property type="project" value="InterPro"/>
</dbReference>
<evidence type="ECO:0000313" key="7">
    <source>
        <dbReference type="Ensembl" id="ENSAMXP00000041151.1"/>
    </source>
</evidence>
<dbReference type="PANTHER" id="PTHR28610:SF1">
    <property type="entry name" value="DRAXIN"/>
    <property type="match status" value="1"/>
</dbReference>
<feature type="compositionally biased region" description="Basic residues" evidence="5">
    <location>
        <begin position="100"/>
        <end position="110"/>
    </location>
</feature>
<evidence type="ECO:0000256" key="6">
    <source>
        <dbReference type="SAM" id="SignalP"/>
    </source>
</evidence>
<evidence type="ECO:0000313" key="8">
    <source>
        <dbReference type="Proteomes" id="UP000018467"/>
    </source>
</evidence>
<reference evidence="8" key="1">
    <citation type="submission" date="2013-03" db="EMBL/GenBank/DDBJ databases">
        <authorList>
            <person name="Jeffery W."/>
            <person name="Warren W."/>
            <person name="Wilson R.K."/>
        </authorList>
    </citation>
    <scope>NUCLEOTIDE SEQUENCE</scope>
    <source>
        <strain evidence="8">female</strain>
    </source>
</reference>
<accession>A0A3B1JHH3</accession>
<dbReference type="GO" id="GO:0016055">
    <property type="term" value="P:Wnt signaling pathway"/>
    <property type="evidence" value="ECO:0007669"/>
    <property type="project" value="InterPro"/>
</dbReference>
<sequence>MMSSSWCFGFAVLLFAMFILTHAIEVNSKSVKNTASDQHDNPVIRSKSEKLGLQRKLDGLNAVRRSGRPQNVRIVIQSQYEKPEVESLTPVRLEVGPGDKRRRTHLRKKSPQSGYRELERHKTKAVNGREPELAVKEQEVSTVQMTPLKEGDDSDKNMVFTIGMALLDHDVDKAVIHKADTQQQPSKNTGRLQTRSSSSGKKMTPSKKAAGCDHHLDCVPGSCCNLRKHLCEPHSRGLNNKCYDDCMCEEGTF</sequence>
<keyword evidence="4" id="KW-0325">Glycoprotein</keyword>
<dbReference type="PANTHER" id="PTHR28610">
    <property type="entry name" value="DRAXIN"/>
    <property type="match status" value="1"/>
</dbReference>
<organism evidence="7 8">
    <name type="scientific">Astyanax mexicanus</name>
    <name type="common">Blind cave fish</name>
    <name type="synonym">Astyanax fasciatus mexicanus</name>
    <dbReference type="NCBI Taxonomy" id="7994"/>
    <lineage>
        <taxon>Eukaryota</taxon>
        <taxon>Metazoa</taxon>
        <taxon>Chordata</taxon>
        <taxon>Craniata</taxon>
        <taxon>Vertebrata</taxon>
        <taxon>Euteleostomi</taxon>
        <taxon>Actinopterygii</taxon>
        <taxon>Neopterygii</taxon>
        <taxon>Teleostei</taxon>
        <taxon>Ostariophysi</taxon>
        <taxon>Characiformes</taxon>
        <taxon>Characoidei</taxon>
        <taxon>Acestrorhamphidae</taxon>
        <taxon>Acestrorhamphinae</taxon>
        <taxon>Astyanax</taxon>
    </lineage>
</organism>
<dbReference type="Proteomes" id="UP000018467">
    <property type="component" value="Unassembled WGS sequence"/>
</dbReference>